<comment type="cofactor">
    <cofactor evidence="1 10">
        <name>pyridoxal 5'-phosphate</name>
        <dbReference type="ChEBI" id="CHEBI:597326"/>
    </cofactor>
</comment>
<dbReference type="InterPro" id="IPR015422">
    <property type="entry name" value="PyrdxlP-dep_Trfase_small"/>
</dbReference>
<evidence type="ECO:0000256" key="6">
    <source>
        <dbReference type="ARBA" id="ARBA00022898"/>
    </source>
</evidence>
<dbReference type="InterPro" id="IPR000192">
    <property type="entry name" value="Aminotrans_V_dom"/>
</dbReference>
<keyword evidence="5" id="KW-0479">Metal-binding</keyword>
<dbReference type="EMBL" id="OX458333">
    <property type="protein sequence ID" value="CAI8946546.1"/>
    <property type="molecule type" value="Genomic_DNA"/>
</dbReference>
<dbReference type="InterPro" id="IPR016454">
    <property type="entry name" value="Cysteine_dSase"/>
</dbReference>
<comment type="catalytic activity">
    <reaction evidence="9">
        <text>(sulfur carrier)-H + L-cysteine = (sulfur carrier)-SH + L-alanine</text>
        <dbReference type="Rhea" id="RHEA:43892"/>
        <dbReference type="Rhea" id="RHEA-COMP:14737"/>
        <dbReference type="Rhea" id="RHEA-COMP:14739"/>
        <dbReference type="ChEBI" id="CHEBI:29917"/>
        <dbReference type="ChEBI" id="CHEBI:35235"/>
        <dbReference type="ChEBI" id="CHEBI:57972"/>
        <dbReference type="ChEBI" id="CHEBI:64428"/>
        <dbReference type="EC" id="2.8.1.7"/>
    </reaction>
</comment>
<dbReference type="InterPro" id="IPR015421">
    <property type="entry name" value="PyrdxlP-dep_Trfase_major"/>
</dbReference>
<dbReference type="GO" id="GO:0031071">
    <property type="term" value="F:cysteine desulfurase activity"/>
    <property type="evidence" value="ECO:0007669"/>
    <property type="project" value="UniProtKB-EC"/>
</dbReference>
<dbReference type="Gene3D" id="3.40.640.10">
    <property type="entry name" value="Type I PLP-dependent aspartate aminotransferase-like (Major domain)"/>
    <property type="match status" value="1"/>
</dbReference>
<dbReference type="PROSITE" id="PS00595">
    <property type="entry name" value="AA_TRANSFER_CLASS_5"/>
    <property type="match status" value="1"/>
</dbReference>
<evidence type="ECO:0000256" key="3">
    <source>
        <dbReference type="ARBA" id="ARBA00012239"/>
    </source>
</evidence>
<proteinExistence type="inferred from homology"/>
<dbReference type="PANTHER" id="PTHR11601">
    <property type="entry name" value="CYSTEINE DESULFURYLASE FAMILY MEMBER"/>
    <property type="match status" value="1"/>
</dbReference>
<dbReference type="Gene3D" id="3.90.1150.10">
    <property type="entry name" value="Aspartate Aminotransferase, domain 1"/>
    <property type="match status" value="1"/>
</dbReference>
<keyword evidence="8" id="KW-0411">Iron-sulfur</keyword>
<reference evidence="12 13" key="1">
    <citation type="submission" date="2023-03" db="EMBL/GenBank/DDBJ databases">
        <authorList>
            <person name="Pearce D."/>
        </authorList>
    </citation>
    <scope>NUCLEOTIDE SEQUENCE [LARGE SCALE GENOMIC DNA]</scope>
    <source>
        <strain evidence="12">Msz</strain>
    </source>
</reference>
<dbReference type="EC" id="2.8.1.7" evidence="3"/>
<name>A0ABM9I7X3_9GAMM</name>
<evidence type="ECO:0000313" key="12">
    <source>
        <dbReference type="EMBL" id="CAI8946546.1"/>
    </source>
</evidence>
<gene>
    <name evidence="12" type="primary">iscS</name>
    <name evidence="12" type="ORF">MSZNOR_4354</name>
</gene>
<evidence type="ECO:0000256" key="2">
    <source>
        <dbReference type="ARBA" id="ARBA00006490"/>
    </source>
</evidence>
<keyword evidence="13" id="KW-1185">Reference proteome</keyword>
<dbReference type="InterPro" id="IPR015424">
    <property type="entry name" value="PyrdxlP-dep_Trfase"/>
</dbReference>
<evidence type="ECO:0000256" key="1">
    <source>
        <dbReference type="ARBA" id="ARBA00001933"/>
    </source>
</evidence>
<dbReference type="SUPFAM" id="SSF53383">
    <property type="entry name" value="PLP-dependent transferases"/>
    <property type="match status" value="1"/>
</dbReference>
<dbReference type="RefSeq" id="WP_317963475.1">
    <property type="nucleotide sequence ID" value="NZ_OX458333.1"/>
</dbReference>
<accession>A0ABM9I7X3</accession>
<dbReference type="Pfam" id="PF00266">
    <property type="entry name" value="Aminotran_5"/>
    <property type="match status" value="1"/>
</dbReference>
<comment type="similarity">
    <text evidence="2">Belongs to the class-V pyridoxal-phosphate-dependent aminotransferase family. NifS/IscS subfamily.</text>
</comment>
<keyword evidence="4 12" id="KW-0808">Transferase</keyword>
<evidence type="ECO:0000259" key="11">
    <source>
        <dbReference type="Pfam" id="PF00266"/>
    </source>
</evidence>
<evidence type="ECO:0000256" key="10">
    <source>
        <dbReference type="RuleBase" id="RU004504"/>
    </source>
</evidence>
<dbReference type="Gene3D" id="1.10.260.50">
    <property type="match status" value="1"/>
</dbReference>
<evidence type="ECO:0000313" key="13">
    <source>
        <dbReference type="Proteomes" id="UP001162030"/>
    </source>
</evidence>
<evidence type="ECO:0000256" key="9">
    <source>
        <dbReference type="ARBA" id="ARBA00050776"/>
    </source>
</evidence>
<dbReference type="PANTHER" id="PTHR11601:SF34">
    <property type="entry name" value="CYSTEINE DESULFURASE"/>
    <property type="match status" value="1"/>
</dbReference>
<evidence type="ECO:0000256" key="7">
    <source>
        <dbReference type="ARBA" id="ARBA00023004"/>
    </source>
</evidence>
<dbReference type="InterPro" id="IPR020578">
    <property type="entry name" value="Aminotrans_V_PyrdxlP_BS"/>
</dbReference>
<protein>
    <recommendedName>
        <fullName evidence="3">cysteine desulfurase</fullName>
        <ecNumber evidence="3">2.8.1.7</ecNumber>
    </recommendedName>
</protein>
<evidence type="ECO:0000256" key="5">
    <source>
        <dbReference type="ARBA" id="ARBA00022723"/>
    </source>
</evidence>
<evidence type="ECO:0000256" key="4">
    <source>
        <dbReference type="ARBA" id="ARBA00022679"/>
    </source>
</evidence>
<sequence>MLYFDHNATTPLDERVLEAMAPYLGAFYGNPSSLYRMGRICRGAIDTAREQVAALVGAHPSEVVFTSGGTEANNLALKGLAFAREPGLIVAGATEHPSVSEPLEFLKARGWRIATIPVGRDGLADVAFIESLPAGEIRFATLMLANNETGVIQDIAPIAGWFRELGIVFHCDAVQAAGKIAIDFKASGVHMMSLSGHKIYGPKGVGALILDKAVMLEPLLHGGGQEQGLRGGTENVAAIVGFGKAAELALSELEERRARLLGLRERLEAGLKTIPGAVVFAEGSERLPNTVQFGIAGYDGEALVMNLDRQGIAVSSGSACASGAGEPSPVLVAMGVEPEVAKSAVRVSFGKSNTETEVDRFLDVLKKLVGISTSESRGVMPII</sequence>
<dbReference type="PIRSF" id="PIRSF005572">
    <property type="entry name" value="NifS"/>
    <property type="match status" value="1"/>
</dbReference>
<evidence type="ECO:0000256" key="8">
    <source>
        <dbReference type="ARBA" id="ARBA00023014"/>
    </source>
</evidence>
<keyword evidence="6" id="KW-0663">Pyridoxal phosphate</keyword>
<dbReference type="Proteomes" id="UP001162030">
    <property type="component" value="Chromosome"/>
</dbReference>
<organism evidence="12 13">
    <name type="scientific">Methylocaldum szegediense</name>
    <dbReference type="NCBI Taxonomy" id="73780"/>
    <lineage>
        <taxon>Bacteria</taxon>
        <taxon>Pseudomonadati</taxon>
        <taxon>Pseudomonadota</taxon>
        <taxon>Gammaproteobacteria</taxon>
        <taxon>Methylococcales</taxon>
        <taxon>Methylococcaceae</taxon>
        <taxon>Methylocaldum</taxon>
    </lineage>
</organism>
<keyword evidence="7" id="KW-0408">Iron</keyword>
<feature type="domain" description="Aminotransferase class V" evidence="11">
    <location>
        <begin position="3"/>
        <end position="361"/>
    </location>
</feature>